<protein>
    <recommendedName>
        <fullName evidence="1">Solute-binding protein family 5 domain-containing protein</fullName>
    </recommendedName>
</protein>
<reference evidence="2" key="1">
    <citation type="journal article" date="2020" name="mSystems">
        <title>Genome- and Community-Level Interaction Insights into Carbon Utilization and Element Cycling Functions of Hydrothermarchaeota in Hydrothermal Sediment.</title>
        <authorList>
            <person name="Zhou Z."/>
            <person name="Liu Y."/>
            <person name="Xu W."/>
            <person name="Pan J."/>
            <person name="Luo Z.H."/>
            <person name="Li M."/>
        </authorList>
    </citation>
    <scope>NUCLEOTIDE SEQUENCE [LARGE SCALE GENOMIC DNA]</scope>
    <source>
        <strain evidence="2">SpSt-556</strain>
    </source>
</reference>
<dbReference type="Gene3D" id="3.40.190.10">
    <property type="entry name" value="Periplasmic binding protein-like II"/>
    <property type="match status" value="1"/>
</dbReference>
<accession>A0A7C4Q3A6</accession>
<organism evidence="2">
    <name type="scientific">Bellilinea caldifistulae</name>
    <dbReference type="NCBI Taxonomy" id="360411"/>
    <lineage>
        <taxon>Bacteria</taxon>
        <taxon>Bacillati</taxon>
        <taxon>Chloroflexota</taxon>
        <taxon>Anaerolineae</taxon>
        <taxon>Anaerolineales</taxon>
        <taxon>Anaerolineaceae</taxon>
        <taxon>Bellilinea</taxon>
    </lineage>
</organism>
<dbReference type="Pfam" id="PF00496">
    <property type="entry name" value="SBP_bac_5"/>
    <property type="match status" value="1"/>
</dbReference>
<dbReference type="GO" id="GO:0015833">
    <property type="term" value="P:peptide transport"/>
    <property type="evidence" value="ECO:0007669"/>
    <property type="project" value="TreeGrafter"/>
</dbReference>
<dbReference type="PANTHER" id="PTHR30290">
    <property type="entry name" value="PERIPLASMIC BINDING COMPONENT OF ABC TRANSPORTER"/>
    <property type="match status" value="1"/>
</dbReference>
<dbReference type="AlphaFoldDB" id="A0A7C4Q3A6"/>
<dbReference type="InterPro" id="IPR039424">
    <property type="entry name" value="SBP_5"/>
</dbReference>
<feature type="domain" description="Solute-binding protein family 5" evidence="1">
    <location>
        <begin position="198"/>
        <end position="361"/>
    </location>
</feature>
<dbReference type="InterPro" id="IPR000914">
    <property type="entry name" value="SBP_5_dom"/>
</dbReference>
<comment type="caution">
    <text evidence="2">The sequence shown here is derived from an EMBL/GenBank/DDBJ whole genome shotgun (WGS) entry which is preliminary data.</text>
</comment>
<gene>
    <name evidence="2" type="ORF">ENT17_09650</name>
</gene>
<sequence length="383" mass="42116">MTSWSYANMTNWSCQGFFSKLSFIILLFSHTEMLTMRLMKPLLLILLTALLAACSGGPMNTPTATLTPPLPTETPPPTPTPIPPRELTICIGQEPASLYLYGGGSSRAMWNILEAIYDGPMDTAGYQPQPVILAELPSLENGAAVYETVSVERGQDVLDAGGNPAVLDTGVRVLPAGCHSADCAVRWDGISPLQMERLTLTFRLKAGLQWQDGAPLKAADSVFAFQIASDPQTPALRWLTSRTAAYRAVDELTVEWQGIPGYLPADYGMHFFLPLPEHAWGRYTAAELLKNDEVNRRPLGWGPYQIDTWTPGESIRLSRNPNYFRAAEGLPRFDLLTFRFFGEPADNNIAALPSGECDFVDDTVNWEGQLFVLDELQQKNGSG</sequence>
<name>A0A7C4Q3A6_9CHLR</name>
<dbReference type="GO" id="GO:1904680">
    <property type="term" value="F:peptide transmembrane transporter activity"/>
    <property type="evidence" value="ECO:0007669"/>
    <property type="project" value="TreeGrafter"/>
</dbReference>
<evidence type="ECO:0000313" key="2">
    <source>
        <dbReference type="EMBL" id="HGS87868.1"/>
    </source>
</evidence>
<dbReference type="EMBL" id="DSXR01000096">
    <property type="protein sequence ID" value="HGS87868.1"/>
    <property type="molecule type" value="Genomic_DNA"/>
</dbReference>
<proteinExistence type="predicted"/>
<evidence type="ECO:0000259" key="1">
    <source>
        <dbReference type="Pfam" id="PF00496"/>
    </source>
</evidence>
<dbReference type="SUPFAM" id="SSF53850">
    <property type="entry name" value="Periplasmic binding protein-like II"/>
    <property type="match status" value="1"/>
</dbReference>